<dbReference type="SMART" id="SM00824">
    <property type="entry name" value="PKS_TE"/>
    <property type="match status" value="1"/>
</dbReference>
<sequence>MHTRKATEADLWLRPCGEAVPRPRRRLVCLPHAGGTANTYGSWPALLPPDVGVYAVQYPGRQDRYGEPPADGIEKMADEIASALEPFTDDPLTVFGHSMGAYVAYEVAAELERRHGPVVDLLVVSGVIAPHRKQPGEVHRLPDPEFAAEVARDNESFADLLASPDLVEVLLPMIRDDYRLFEIYQPGDPPAVRAPVLATGGVADPDVDHAGLASWGELTTGGFDVRTFPGGHFYLVEDEAALVRRVAERMAST</sequence>
<evidence type="ECO:0000313" key="4">
    <source>
        <dbReference type="EMBL" id="KUM78479.1"/>
    </source>
</evidence>
<dbReference type="PANTHER" id="PTHR11487">
    <property type="entry name" value="THIOESTERASE"/>
    <property type="match status" value="1"/>
</dbReference>
<organism evidence="4 5">
    <name type="scientific">Streptomyces curacoi</name>
    <dbReference type="NCBI Taxonomy" id="146536"/>
    <lineage>
        <taxon>Bacteria</taxon>
        <taxon>Bacillati</taxon>
        <taxon>Actinomycetota</taxon>
        <taxon>Actinomycetes</taxon>
        <taxon>Kitasatosporales</taxon>
        <taxon>Streptomycetaceae</taxon>
        <taxon>Streptomyces</taxon>
    </lineage>
</organism>
<dbReference type="InterPro" id="IPR012223">
    <property type="entry name" value="TEII"/>
</dbReference>
<dbReference type="RefSeq" id="WP_062148175.1">
    <property type="nucleotide sequence ID" value="NZ_KQ947986.1"/>
</dbReference>
<dbReference type="EMBL" id="LMWJ01000007">
    <property type="protein sequence ID" value="KUM78479.1"/>
    <property type="molecule type" value="Genomic_DNA"/>
</dbReference>
<comment type="caution">
    <text evidence="4">The sequence shown here is derived from an EMBL/GenBank/DDBJ whole genome shotgun (WGS) entry which is preliminary data.</text>
</comment>
<proteinExistence type="inferred from homology"/>
<dbReference type="Gene3D" id="3.40.50.1820">
    <property type="entry name" value="alpha/beta hydrolase"/>
    <property type="match status" value="1"/>
</dbReference>
<evidence type="ECO:0000259" key="3">
    <source>
        <dbReference type="SMART" id="SM00824"/>
    </source>
</evidence>
<accession>A0A117PF68</accession>
<dbReference type="OrthoDB" id="8480037at2"/>
<dbReference type="Pfam" id="PF00975">
    <property type="entry name" value="Thioesterase"/>
    <property type="match status" value="1"/>
</dbReference>
<protein>
    <recommendedName>
        <fullName evidence="3">Thioesterase TesA-like domain-containing protein</fullName>
    </recommendedName>
</protein>
<dbReference type="InterPro" id="IPR001031">
    <property type="entry name" value="Thioesterase"/>
</dbReference>
<keyword evidence="2" id="KW-0378">Hydrolase</keyword>
<dbReference type="GO" id="GO:0008610">
    <property type="term" value="P:lipid biosynthetic process"/>
    <property type="evidence" value="ECO:0007669"/>
    <property type="project" value="TreeGrafter"/>
</dbReference>
<name>A0A117PF68_9ACTN</name>
<dbReference type="Proteomes" id="UP000054024">
    <property type="component" value="Unassembled WGS sequence"/>
</dbReference>
<comment type="similarity">
    <text evidence="1">Belongs to the thioesterase family.</text>
</comment>
<dbReference type="STRING" id="146536.AQI70_13545"/>
<evidence type="ECO:0000256" key="1">
    <source>
        <dbReference type="ARBA" id="ARBA00007169"/>
    </source>
</evidence>
<gene>
    <name evidence="4" type="ORF">AQI70_13545</name>
</gene>
<reference evidence="4 5" key="1">
    <citation type="submission" date="2015-10" db="EMBL/GenBank/DDBJ databases">
        <title>Draft genome sequence of Streptomyces curacoi DSM 40107, type strain for the species Streptomyces curacoi.</title>
        <authorList>
            <person name="Ruckert C."/>
            <person name="Winkler A."/>
            <person name="Kalinowski J."/>
            <person name="Kampfer P."/>
            <person name="Glaeser S."/>
        </authorList>
    </citation>
    <scope>NUCLEOTIDE SEQUENCE [LARGE SCALE GENOMIC DNA]</scope>
    <source>
        <strain evidence="4 5">DSM 40107</strain>
    </source>
</reference>
<evidence type="ECO:0000256" key="2">
    <source>
        <dbReference type="ARBA" id="ARBA00022801"/>
    </source>
</evidence>
<dbReference type="GO" id="GO:0016787">
    <property type="term" value="F:hydrolase activity"/>
    <property type="evidence" value="ECO:0007669"/>
    <property type="project" value="UniProtKB-KW"/>
</dbReference>
<dbReference type="InterPro" id="IPR020802">
    <property type="entry name" value="TesA-like"/>
</dbReference>
<feature type="domain" description="Thioesterase TesA-like" evidence="3">
    <location>
        <begin position="28"/>
        <end position="250"/>
    </location>
</feature>
<evidence type="ECO:0000313" key="5">
    <source>
        <dbReference type="Proteomes" id="UP000054024"/>
    </source>
</evidence>
<dbReference type="InterPro" id="IPR029058">
    <property type="entry name" value="AB_hydrolase_fold"/>
</dbReference>
<dbReference type="SUPFAM" id="SSF53474">
    <property type="entry name" value="alpha/beta-Hydrolases"/>
    <property type="match status" value="1"/>
</dbReference>
<dbReference type="AlphaFoldDB" id="A0A117PF68"/>
<keyword evidence="5" id="KW-1185">Reference proteome</keyword>
<dbReference type="PANTHER" id="PTHR11487:SF0">
    <property type="entry name" value="S-ACYL FATTY ACID SYNTHASE THIOESTERASE, MEDIUM CHAIN"/>
    <property type="match status" value="1"/>
</dbReference>